<evidence type="ECO:0000313" key="2">
    <source>
        <dbReference type="EMBL" id="CEK42246.1"/>
    </source>
</evidence>
<feature type="transmembrane region" description="Helical" evidence="1">
    <location>
        <begin position="29"/>
        <end position="47"/>
    </location>
</feature>
<keyword evidence="1" id="KW-1133">Transmembrane helix</keyword>
<keyword evidence="1" id="KW-0472">Membrane</keyword>
<name>A0A0G4E4S3_PSEFS</name>
<proteinExistence type="predicted"/>
<sequence length="55" mass="6098">MWMLGTQAVVVLIATIVVTIWPEKSFAVGPPLFLCFVWSLALFLEAYEGRLGLAE</sequence>
<keyword evidence="1" id="KW-0812">Transmembrane</keyword>
<dbReference type="AlphaFoldDB" id="A0A0G4E4S3"/>
<geneLocation type="plasmid" evidence="2">
    <name>pQBR57</name>
</geneLocation>
<evidence type="ECO:0000256" key="1">
    <source>
        <dbReference type="SAM" id="Phobius"/>
    </source>
</evidence>
<accession>A0A0G4E4S3</accession>
<organism evidence="2">
    <name type="scientific">Pseudomonas fluorescens (strain SBW25)</name>
    <dbReference type="NCBI Taxonomy" id="216595"/>
    <lineage>
        <taxon>Bacteria</taxon>
        <taxon>Pseudomonadati</taxon>
        <taxon>Pseudomonadota</taxon>
        <taxon>Gammaproteobacteria</taxon>
        <taxon>Pseudomonadales</taxon>
        <taxon>Pseudomonadaceae</taxon>
        <taxon>Pseudomonas</taxon>
    </lineage>
</organism>
<keyword evidence="2" id="KW-0614">Plasmid</keyword>
<protein>
    <submittedName>
        <fullName evidence="2">Uncharacterized protein</fullName>
    </submittedName>
</protein>
<reference evidence="2" key="2">
    <citation type="submission" date="2015-06" db="EMBL/GenBank/DDBJ databases">
        <title>Environmentally co-occuring mercury resistance plasmids are genetically and phenotypically diverse and confer variable context-dependent fitness effects.</title>
        <authorList>
            <person name="Hall J.P.J."/>
            <person name="Harrison E."/>
            <person name="Lilley A.K."/>
            <person name="Paterson S."/>
            <person name="Spiers A.J."/>
            <person name="Brockhurst M.A."/>
        </authorList>
    </citation>
    <scope>NUCLEOTIDE SEQUENCE [LARGE SCALE GENOMIC DNA]</scope>
    <source>
        <strain evidence="2">SBW25</strain>
        <plasmid evidence="2">pQBR57</plasmid>
    </source>
</reference>
<dbReference type="EMBL" id="LN713926">
    <property type="protein sequence ID" value="CEK42246.1"/>
    <property type="molecule type" value="Genomic_DNA"/>
</dbReference>
<reference evidence="2" key="1">
    <citation type="submission" date="2014-12" db="EMBL/GenBank/DDBJ databases">
        <authorList>
            <person name="Hall J."/>
        </authorList>
    </citation>
    <scope>NUCLEOTIDE SEQUENCE [LARGE SCALE GENOMIC DNA]</scope>
    <source>
        <strain evidence="2">SBW25</strain>
        <plasmid evidence="2">pQBR57</plasmid>
    </source>
</reference>
<gene>
    <name evidence="2" type="ORF">PQBR57_0293</name>
</gene>